<accession>A0A7J7ZYK7</accession>
<proteinExistence type="predicted"/>
<comment type="caution">
    <text evidence="1">The sequence shown here is derived from an EMBL/GenBank/DDBJ whole genome shotgun (WGS) entry which is preliminary data.</text>
</comment>
<gene>
    <name evidence="1" type="ORF">mMyoMyo1_010018</name>
</gene>
<dbReference type="EMBL" id="JABWUV010000002">
    <property type="protein sequence ID" value="KAF6379198.1"/>
    <property type="molecule type" value="Genomic_DNA"/>
</dbReference>
<dbReference type="AlphaFoldDB" id="A0A7J7ZYK7"/>
<dbReference type="Proteomes" id="UP000527355">
    <property type="component" value="Unassembled WGS sequence"/>
</dbReference>
<reference evidence="1 2" key="1">
    <citation type="journal article" date="2020" name="Nature">
        <title>Six reference-quality genomes reveal evolution of bat adaptations.</title>
        <authorList>
            <person name="Jebb D."/>
            <person name="Huang Z."/>
            <person name="Pippel M."/>
            <person name="Hughes G.M."/>
            <person name="Lavrichenko K."/>
            <person name="Devanna P."/>
            <person name="Winkler S."/>
            <person name="Jermiin L.S."/>
            <person name="Skirmuntt E.C."/>
            <person name="Katzourakis A."/>
            <person name="Burkitt-Gray L."/>
            <person name="Ray D.A."/>
            <person name="Sullivan K.A.M."/>
            <person name="Roscito J.G."/>
            <person name="Kirilenko B.M."/>
            <person name="Davalos L.M."/>
            <person name="Corthals A.P."/>
            <person name="Power M.L."/>
            <person name="Jones G."/>
            <person name="Ransome R.D."/>
            <person name="Dechmann D.K.N."/>
            <person name="Locatelli A.G."/>
            <person name="Puechmaille S.J."/>
            <person name="Fedrigo O."/>
            <person name="Jarvis E.D."/>
            <person name="Hiller M."/>
            <person name="Vernes S.C."/>
            <person name="Myers E.W."/>
            <person name="Teeling E.C."/>
        </authorList>
    </citation>
    <scope>NUCLEOTIDE SEQUENCE [LARGE SCALE GENOMIC DNA]</scope>
    <source>
        <strain evidence="1">MMyoMyo1</strain>
        <tissue evidence="1">Flight muscle</tissue>
    </source>
</reference>
<protein>
    <submittedName>
        <fullName evidence="1">Uncharacterized protein</fullName>
    </submittedName>
</protein>
<sequence>MNVQSSQSRHSGMCSVPMQLNTELLSSADNGPLLEQACGLSQALLLSSGGVCPSVFLAVPFPCSLPGRGCRGPPCAGGGPTRPASSAGPVPCAVCPHGLGWACVAAQLLGLTQRVGPRTHGVPLPPEDAQDPRSRPALARPSHLLLSLTLPGDACFSLILQRGEGRARNTNRLLKPEPWVRALTGE</sequence>
<evidence type="ECO:0000313" key="2">
    <source>
        <dbReference type="Proteomes" id="UP000527355"/>
    </source>
</evidence>
<evidence type="ECO:0000313" key="1">
    <source>
        <dbReference type="EMBL" id="KAF6379198.1"/>
    </source>
</evidence>
<name>A0A7J7ZYK7_MYOMY</name>
<keyword evidence="2" id="KW-1185">Reference proteome</keyword>
<organism evidence="1 2">
    <name type="scientific">Myotis myotis</name>
    <name type="common">Greater mouse-eared bat</name>
    <name type="synonym">Vespertilio myotis</name>
    <dbReference type="NCBI Taxonomy" id="51298"/>
    <lineage>
        <taxon>Eukaryota</taxon>
        <taxon>Metazoa</taxon>
        <taxon>Chordata</taxon>
        <taxon>Craniata</taxon>
        <taxon>Vertebrata</taxon>
        <taxon>Euteleostomi</taxon>
        <taxon>Mammalia</taxon>
        <taxon>Eutheria</taxon>
        <taxon>Laurasiatheria</taxon>
        <taxon>Chiroptera</taxon>
        <taxon>Yangochiroptera</taxon>
        <taxon>Vespertilionidae</taxon>
        <taxon>Myotis</taxon>
    </lineage>
</organism>